<reference evidence="9" key="1">
    <citation type="submission" date="2011-08" db="EMBL/GenBank/DDBJ databases">
        <authorList>
            <person name="Rombauts S."/>
        </authorList>
    </citation>
    <scope>NUCLEOTIDE SEQUENCE</scope>
    <source>
        <strain evidence="9">London</strain>
    </source>
</reference>
<keyword evidence="4 7" id="KW-1133">Transmembrane helix</keyword>
<evidence type="ECO:0000256" key="5">
    <source>
        <dbReference type="ARBA" id="ARBA00023136"/>
    </source>
</evidence>
<dbReference type="Proteomes" id="UP000015104">
    <property type="component" value="Unassembled WGS sequence"/>
</dbReference>
<comment type="subcellular location">
    <subcellularLocation>
        <location evidence="1">Cell membrane</location>
        <topology evidence="1">Multi-pass membrane protein</topology>
    </subcellularLocation>
</comment>
<feature type="transmembrane region" description="Helical" evidence="7">
    <location>
        <begin position="395"/>
        <end position="413"/>
    </location>
</feature>
<keyword evidence="3 7" id="KW-0812">Transmembrane</keyword>
<keyword evidence="6" id="KW-0675">Receptor</keyword>
<evidence type="ECO:0000256" key="3">
    <source>
        <dbReference type="ARBA" id="ARBA00022692"/>
    </source>
</evidence>
<dbReference type="PANTHER" id="PTHR21421:SF29">
    <property type="entry name" value="GUSTATORY RECEPTOR 5A FOR TREHALOSE-RELATED"/>
    <property type="match status" value="1"/>
</dbReference>
<feature type="transmembrane region" description="Helical" evidence="7">
    <location>
        <begin position="474"/>
        <end position="495"/>
    </location>
</feature>
<dbReference type="EnsemblMetazoa" id="tetur19g02720.1">
    <property type="protein sequence ID" value="tetur19g02720.1"/>
    <property type="gene ID" value="tetur19g02720"/>
</dbReference>
<evidence type="ECO:0000313" key="8">
    <source>
        <dbReference type="EnsemblMetazoa" id="tetur19g02720.1"/>
    </source>
</evidence>
<dbReference type="EMBL" id="CAEY01000424">
    <property type="status" value="NOT_ANNOTATED_CDS"/>
    <property type="molecule type" value="Genomic_DNA"/>
</dbReference>
<dbReference type="GO" id="GO:0051606">
    <property type="term" value="P:detection of stimulus"/>
    <property type="evidence" value="ECO:0007669"/>
    <property type="project" value="UniProtKB-ARBA"/>
</dbReference>
<evidence type="ECO:0000256" key="2">
    <source>
        <dbReference type="ARBA" id="ARBA00022475"/>
    </source>
</evidence>
<organism evidence="8 9">
    <name type="scientific">Tetranychus urticae</name>
    <name type="common">Two-spotted spider mite</name>
    <dbReference type="NCBI Taxonomy" id="32264"/>
    <lineage>
        <taxon>Eukaryota</taxon>
        <taxon>Metazoa</taxon>
        <taxon>Ecdysozoa</taxon>
        <taxon>Arthropoda</taxon>
        <taxon>Chelicerata</taxon>
        <taxon>Arachnida</taxon>
        <taxon>Acari</taxon>
        <taxon>Acariformes</taxon>
        <taxon>Trombidiformes</taxon>
        <taxon>Prostigmata</taxon>
        <taxon>Eleutherengona</taxon>
        <taxon>Raphignathae</taxon>
        <taxon>Tetranychoidea</taxon>
        <taxon>Tetranychidae</taxon>
        <taxon>Tetranychus</taxon>
    </lineage>
</organism>
<keyword evidence="9" id="KW-1185">Reference proteome</keyword>
<dbReference type="Pfam" id="PF08395">
    <property type="entry name" value="7tm_7"/>
    <property type="match status" value="1"/>
</dbReference>
<dbReference type="GO" id="GO:0050909">
    <property type="term" value="P:sensory perception of taste"/>
    <property type="evidence" value="ECO:0007669"/>
    <property type="project" value="InterPro"/>
</dbReference>
<dbReference type="InterPro" id="IPR013604">
    <property type="entry name" value="7TM_chemorcpt"/>
</dbReference>
<evidence type="ECO:0000256" key="1">
    <source>
        <dbReference type="ARBA" id="ARBA00004651"/>
    </source>
</evidence>
<evidence type="ECO:0000313" key="9">
    <source>
        <dbReference type="Proteomes" id="UP000015104"/>
    </source>
</evidence>
<dbReference type="AlphaFoldDB" id="T1KSD1"/>
<gene>
    <name evidence="8" type="primary">107366714</name>
</gene>
<dbReference type="PANTHER" id="PTHR21421">
    <property type="entry name" value="GUSTATORY RECEPTOR"/>
    <property type="match status" value="1"/>
</dbReference>
<sequence length="506" mass="58423">MSRSSVNNQLNLFQPYIEPHPYSAKVRYSCKLTKLSLINRSLRSWIEYYLEKSSLQSSQPSLSKGIKKVSPNCKPFPSPSNSSSVSTLQSLRPILISMSLVGLDFIPNHSSQRSVIFFSRRTQLYWNYFILTLVVLSFGHNVGCQTFLLFHGAPNDALYSFFSCTKLFCSLLVLILFYARKKPISQLLIDIDEYFQIVPHSTSSRPHFCSQLRRKVLIDVTLGWCLMILFIYTNFASNVSEEDMRKYLHDFWFGLHVETIGTTCALLITLVETTVYFLATVAPMQFFAIYYILLCHFMRILFHMFNEWAHLHAAKIVETEQDVTMLGSGVAGHHGRSSSQVRQFRLIHNRLTKMVYRMDHHLSLLTLLVYIIIMSDLSKYVYYLIERLTKKWEDLFEVMFVGFRVSHMLWLFFNISFSAALMSEESLASASDFHDISSYSHFTFSKIDQSHQILGILIKLSGQPSQLTGWNLFIIDRGFVLTVLGVVLTYSLVLFQMTPWAQQPGE</sequence>
<feature type="transmembrane region" description="Helical" evidence="7">
    <location>
        <begin position="216"/>
        <end position="235"/>
    </location>
</feature>
<name>T1KSD1_TETUR</name>
<accession>T1KSD1</accession>
<feature type="transmembrane region" description="Helical" evidence="7">
    <location>
        <begin position="362"/>
        <end position="383"/>
    </location>
</feature>
<feature type="transmembrane region" description="Helical" evidence="7">
    <location>
        <begin position="286"/>
        <end position="305"/>
    </location>
</feature>
<feature type="transmembrane region" description="Helical" evidence="7">
    <location>
        <begin position="157"/>
        <end position="179"/>
    </location>
</feature>
<dbReference type="HOGENOM" id="CLU_673251_0_0_1"/>
<dbReference type="KEGG" id="tut:107366714"/>
<keyword evidence="5 7" id="KW-0472">Membrane</keyword>
<feature type="transmembrane region" description="Helical" evidence="7">
    <location>
        <begin position="128"/>
        <end position="151"/>
    </location>
</feature>
<dbReference type="GO" id="GO:0005886">
    <property type="term" value="C:plasma membrane"/>
    <property type="evidence" value="ECO:0007669"/>
    <property type="project" value="UniProtKB-SubCell"/>
</dbReference>
<evidence type="ECO:0000256" key="6">
    <source>
        <dbReference type="ARBA" id="ARBA00023170"/>
    </source>
</evidence>
<protein>
    <recommendedName>
        <fullName evidence="10">Gustatory receptor</fullName>
    </recommendedName>
</protein>
<reference evidence="8" key="2">
    <citation type="submission" date="2015-06" db="UniProtKB">
        <authorList>
            <consortium name="EnsemblMetazoa"/>
        </authorList>
    </citation>
    <scope>IDENTIFICATION</scope>
</reference>
<keyword evidence="2" id="KW-1003">Cell membrane</keyword>
<dbReference type="GO" id="GO:0038023">
    <property type="term" value="F:signaling receptor activity"/>
    <property type="evidence" value="ECO:0007669"/>
    <property type="project" value="UniProtKB-ARBA"/>
</dbReference>
<evidence type="ECO:0000256" key="7">
    <source>
        <dbReference type="SAM" id="Phobius"/>
    </source>
</evidence>
<feature type="transmembrane region" description="Helical" evidence="7">
    <location>
        <begin position="255"/>
        <end position="279"/>
    </location>
</feature>
<evidence type="ECO:0000256" key="4">
    <source>
        <dbReference type="ARBA" id="ARBA00022989"/>
    </source>
</evidence>
<proteinExistence type="predicted"/>
<evidence type="ECO:0008006" key="10">
    <source>
        <dbReference type="Google" id="ProtNLM"/>
    </source>
</evidence>
<dbReference type="OrthoDB" id="43122at2759"/>